<gene>
    <name evidence="2" type="ORF">RM545_10770</name>
</gene>
<comment type="caution">
    <text evidence="2">The sequence shown here is derived from an EMBL/GenBank/DDBJ whole genome shotgun (WGS) entry which is preliminary data.</text>
</comment>
<dbReference type="PROSITE" id="PS51257">
    <property type="entry name" value="PROKAR_LIPOPROTEIN"/>
    <property type="match status" value="1"/>
</dbReference>
<evidence type="ECO:0008006" key="4">
    <source>
        <dbReference type="Google" id="ProtNLM"/>
    </source>
</evidence>
<evidence type="ECO:0000256" key="1">
    <source>
        <dbReference type="SAM" id="SignalP"/>
    </source>
</evidence>
<keyword evidence="1" id="KW-0732">Signal</keyword>
<protein>
    <recommendedName>
        <fullName evidence="4">Lipoprotein</fullName>
    </recommendedName>
</protein>
<dbReference type="RefSeq" id="WP_311495283.1">
    <property type="nucleotide sequence ID" value="NZ_JAVRHO010000013.1"/>
</dbReference>
<evidence type="ECO:0000313" key="2">
    <source>
        <dbReference type="EMBL" id="MDT0647171.1"/>
    </source>
</evidence>
<keyword evidence="3" id="KW-1185">Reference proteome</keyword>
<organism evidence="2 3">
    <name type="scientific">Autumnicola lenta</name>
    <dbReference type="NCBI Taxonomy" id="3075593"/>
    <lineage>
        <taxon>Bacteria</taxon>
        <taxon>Pseudomonadati</taxon>
        <taxon>Bacteroidota</taxon>
        <taxon>Flavobacteriia</taxon>
        <taxon>Flavobacteriales</taxon>
        <taxon>Flavobacteriaceae</taxon>
        <taxon>Autumnicola</taxon>
    </lineage>
</organism>
<dbReference type="EMBL" id="JAVRHO010000013">
    <property type="protein sequence ID" value="MDT0647171.1"/>
    <property type="molecule type" value="Genomic_DNA"/>
</dbReference>
<proteinExistence type="predicted"/>
<dbReference type="Proteomes" id="UP001245285">
    <property type="component" value="Unassembled WGS sequence"/>
</dbReference>
<accession>A0ABU3CLI1</accession>
<feature type="chain" id="PRO_5045528890" description="Lipoprotein" evidence="1">
    <location>
        <begin position="24"/>
        <end position="106"/>
    </location>
</feature>
<reference evidence="2 3" key="1">
    <citation type="submission" date="2023-09" db="EMBL/GenBank/DDBJ databases">
        <authorList>
            <person name="Rey-Velasco X."/>
        </authorList>
    </citation>
    <scope>NUCLEOTIDE SEQUENCE [LARGE SCALE GENOMIC DNA]</scope>
    <source>
        <strain evidence="2 3">F260</strain>
    </source>
</reference>
<feature type="signal peptide" evidence="1">
    <location>
        <begin position="1"/>
        <end position="23"/>
    </location>
</feature>
<evidence type="ECO:0000313" key="3">
    <source>
        <dbReference type="Proteomes" id="UP001245285"/>
    </source>
</evidence>
<sequence length="106" mass="11939">MKIYSKILPLILCITLFSFSSCSGDDDAGTDDSIAGCNDFQSEWEDVVNALNAYSQAPSSQTCEVYKEAMTDFYQEFEDCQYWGNQYEEDINQVQAMDCSEVSSDT</sequence>
<name>A0ABU3CLI1_9FLAO</name>